<dbReference type="SMART" id="SM00020">
    <property type="entry name" value="Tryp_SPc"/>
    <property type="match status" value="1"/>
</dbReference>
<name>A0A1D2M6P6_ORCCI</name>
<dbReference type="GO" id="GO:0006508">
    <property type="term" value="P:proteolysis"/>
    <property type="evidence" value="ECO:0007669"/>
    <property type="project" value="UniProtKB-KW"/>
</dbReference>
<dbReference type="InterPro" id="IPR050430">
    <property type="entry name" value="Peptidase_S1"/>
</dbReference>
<dbReference type="Proteomes" id="UP000094527">
    <property type="component" value="Unassembled WGS sequence"/>
</dbReference>
<dbReference type="OrthoDB" id="6331753at2759"/>
<comment type="caution">
    <text evidence="8">The sequence shown here is derived from an EMBL/GenBank/DDBJ whole genome shotgun (WGS) entry which is preliminary data.</text>
</comment>
<evidence type="ECO:0000256" key="2">
    <source>
        <dbReference type="ARBA" id="ARBA00022670"/>
    </source>
</evidence>
<dbReference type="PROSITE" id="PS50240">
    <property type="entry name" value="TRYPSIN_DOM"/>
    <property type="match status" value="1"/>
</dbReference>
<accession>A0A1D2M6P6</accession>
<proteinExistence type="inferred from homology"/>
<keyword evidence="5" id="KW-1015">Disulfide bond</keyword>
<keyword evidence="3" id="KW-0378">Hydrolase</keyword>
<dbReference type="InterPro" id="IPR009003">
    <property type="entry name" value="Peptidase_S1_PA"/>
</dbReference>
<dbReference type="Gene3D" id="2.40.10.10">
    <property type="entry name" value="Trypsin-like serine proteases"/>
    <property type="match status" value="3"/>
</dbReference>
<dbReference type="AlphaFoldDB" id="A0A1D2M6P6"/>
<keyword evidence="2 8" id="KW-0645">Protease</keyword>
<dbReference type="PANTHER" id="PTHR24276">
    <property type="entry name" value="POLYSERASE-RELATED"/>
    <property type="match status" value="1"/>
</dbReference>
<evidence type="ECO:0000256" key="5">
    <source>
        <dbReference type="ARBA" id="ARBA00023157"/>
    </source>
</evidence>
<evidence type="ECO:0000256" key="3">
    <source>
        <dbReference type="ARBA" id="ARBA00022801"/>
    </source>
</evidence>
<dbReference type="FunFam" id="2.40.10.10:FF:000068">
    <property type="entry name" value="transmembrane protease serine 2"/>
    <property type="match status" value="1"/>
</dbReference>
<feature type="signal peptide" evidence="6">
    <location>
        <begin position="1"/>
        <end position="23"/>
    </location>
</feature>
<evidence type="ECO:0000256" key="6">
    <source>
        <dbReference type="SAM" id="SignalP"/>
    </source>
</evidence>
<evidence type="ECO:0000256" key="1">
    <source>
        <dbReference type="ARBA" id="ARBA00007664"/>
    </source>
</evidence>
<organism evidence="8 9">
    <name type="scientific">Orchesella cincta</name>
    <name type="common">Springtail</name>
    <name type="synonym">Podura cincta</name>
    <dbReference type="NCBI Taxonomy" id="48709"/>
    <lineage>
        <taxon>Eukaryota</taxon>
        <taxon>Metazoa</taxon>
        <taxon>Ecdysozoa</taxon>
        <taxon>Arthropoda</taxon>
        <taxon>Hexapoda</taxon>
        <taxon>Collembola</taxon>
        <taxon>Entomobryomorpha</taxon>
        <taxon>Entomobryoidea</taxon>
        <taxon>Orchesellidae</taxon>
        <taxon>Orchesellinae</taxon>
        <taxon>Orchesella</taxon>
    </lineage>
</organism>
<evidence type="ECO:0000256" key="4">
    <source>
        <dbReference type="ARBA" id="ARBA00022825"/>
    </source>
</evidence>
<evidence type="ECO:0000313" key="8">
    <source>
        <dbReference type="EMBL" id="ODM88592.1"/>
    </source>
</evidence>
<comment type="similarity">
    <text evidence="1">Belongs to the peptidase S1 family.</text>
</comment>
<feature type="domain" description="Peptidase S1" evidence="7">
    <location>
        <begin position="54"/>
        <end position="330"/>
    </location>
</feature>
<keyword evidence="9" id="KW-1185">Reference proteome</keyword>
<gene>
    <name evidence="8" type="ORF">Ocin01_18089</name>
</gene>
<dbReference type="InterPro" id="IPR001254">
    <property type="entry name" value="Trypsin_dom"/>
</dbReference>
<dbReference type="PROSITE" id="PS00134">
    <property type="entry name" value="TRYPSIN_HIS"/>
    <property type="match status" value="1"/>
</dbReference>
<dbReference type="Pfam" id="PF00089">
    <property type="entry name" value="Trypsin"/>
    <property type="match status" value="2"/>
</dbReference>
<dbReference type="GO" id="GO:0004252">
    <property type="term" value="F:serine-type endopeptidase activity"/>
    <property type="evidence" value="ECO:0007669"/>
    <property type="project" value="InterPro"/>
</dbReference>
<keyword evidence="4" id="KW-0720">Serine protease</keyword>
<dbReference type="PRINTS" id="PR00722">
    <property type="entry name" value="CHYMOTRYPSIN"/>
</dbReference>
<reference evidence="8 9" key="1">
    <citation type="journal article" date="2016" name="Genome Biol. Evol.">
        <title>Gene Family Evolution Reflects Adaptation to Soil Environmental Stressors in the Genome of the Collembolan Orchesella cincta.</title>
        <authorList>
            <person name="Faddeeva-Vakhrusheva A."/>
            <person name="Derks M.F."/>
            <person name="Anvar S.Y."/>
            <person name="Agamennone V."/>
            <person name="Suring W."/>
            <person name="Smit S."/>
            <person name="van Straalen N.M."/>
            <person name="Roelofs D."/>
        </authorList>
    </citation>
    <scope>NUCLEOTIDE SEQUENCE [LARGE SCALE GENOMIC DNA]</scope>
    <source>
        <tissue evidence="8">Mixed pool</tissue>
    </source>
</reference>
<dbReference type="STRING" id="48709.A0A1D2M6P6"/>
<dbReference type="EMBL" id="LJIJ01003404">
    <property type="protein sequence ID" value="ODM88592.1"/>
    <property type="molecule type" value="Genomic_DNA"/>
</dbReference>
<dbReference type="CDD" id="cd00190">
    <property type="entry name" value="Tryp_SPc"/>
    <property type="match status" value="1"/>
</dbReference>
<dbReference type="SUPFAM" id="SSF50494">
    <property type="entry name" value="Trypsin-like serine proteases"/>
    <property type="match status" value="2"/>
</dbReference>
<dbReference type="InterPro" id="IPR018114">
    <property type="entry name" value="TRYPSIN_HIS"/>
</dbReference>
<sequence>MRFPWEFATVLLVVLGAAPRASANCKVSECGQLSGSANPCPRNFEEISRESCSSWGGSGEMAYCCPTNSTEGLLATTYGAELNEFPHMALLSFDGEDWCGGTIYNKRYILTAAHCLVSKGIVGKANEYTIKVGRNIGQIKMMNNDYQIEQIIVHPKYSYLLQNRQDGIYYDIALLKLARDIEFGDTVKSLEIAPEGFNEIANGDNVVIVGWGTTHTFKGSDHLQKTNLAIRTDETCFGDGKMGGNLDVNQTTISTSLRWRTLGRHLPSHSRGEEIQEDLRFVGALTDTQYSAVLHHSEETTRCYNYGVACRLVSYAEVDYFRDWIQGHAGKQDPRTFYKVKLYGEPAPASRAVHQVHIKSDGGKPCGGTLIAPDTVVTAASVWHLVTDKLKRTLESKSSQVENLFE</sequence>
<dbReference type="PANTHER" id="PTHR24276:SF98">
    <property type="entry name" value="FI18310P1-RELATED"/>
    <property type="match status" value="1"/>
</dbReference>
<feature type="chain" id="PRO_5008903534" evidence="6">
    <location>
        <begin position="24"/>
        <end position="406"/>
    </location>
</feature>
<dbReference type="InterPro" id="IPR001314">
    <property type="entry name" value="Peptidase_S1A"/>
</dbReference>
<evidence type="ECO:0000259" key="7">
    <source>
        <dbReference type="PROSITE" id="PS50240"/>
    </source>
</evidence>
<protein>
    <submittedName>
        <fullName evidence="8">Venom serine protease 34</fullName>
    </submittedName>
</protein>
<keyword evidence="6" id="KW-0732">Signal</keyword>
<dbReference type="InterPro" id="IPR043504">
    <property type="entry name" value="Peptidase_S1_PA_chymotrypsin"/>
</dbReference>
<evidence type="ECO:0000313" key="9">
    <source>
        <dbReference type="Proteomes" id="UP000094527"/>
    </source>
</evidence>